<organism evidence="4 5">
    <name type="scientific">Candidatus Scatousia excrementipullorum</name>
    <dbReference type="NCBI Taxonomy" id="2840936"/>
    <lineage>
        <taxon>Bacteria</taxon>
        <taxon>Candidatus Scatousia</taxon>
    </lineage>
</organism>
<dbReference type="InterPro" id="IPR016100">
    <property type="entry name" value="Prismane_a-bundle"/>
</dbReference>
<name>A0A9D9DR42_9BACT</name>
<dbReference type="EMBL" id="JADIND010000172">
    <property type="protein sequence ID" value="MBO8431263.1"/>
    <property type="molecule type" value="Genomic_DNA"/>
</dbReference>
<evidence type="ECO:0000256" key="2">
    <source>
        <dbReference type="ARBA" id="ARBA00023004"/>
    </source>
</evidence>
<proteinExistence type="predicted"/>
<dbReference type="AlphaFoldDB" id="A0A9D9DR42"/>
<dbReference type="GO" id="GO:0046872">
    <property type="term" value="F:metal ion binding"/>
    <property type="evidence" value="ECO:0007669"/>
    <property type="project" value="UniProtKB-KW"/>
</dbReference>
<dbReference type="GO" id="GO:0051536">
    <property type="term" value="F:iron-sulfur cluster binding"/>
    <property type="evidence" value="ECO:0007669"/>
    <property type="project" value="UniProtKB-KW"/>
</dbReference>
<dbReference type="InterPro" id="IPR016099">
    <property type="entry name" value="Prismane-like_a/b-sand"/>
</dbReference>
<reference evidence="4" key="1">
    <citation type="submission" date="2020-10" db="EMBL/GenBank/DDBJ databases">
        <authorList>
            <person name="Gilroy R."/>
        </authorList>
    </citation>
    <scope>NUCLEOTIDE SEQUENCE</scope>
    <source>
        <strain evidence="4">10192</strain>
    </source>
</reference>
<dbReference type="Proteomes" id="UP000823632">
    <property type="component" value="Unassembled WGS sequence"/>
</dbReference>
<protein>
    <recommendedName>
        <fullName evidence="6">Hydroxylamine reductase</fullName>
    </recommendedName>
</protein>
<keyword evidence="2" id="KW-0408">Iron</keyword>
<dbReference type="Pfam" id="PF03063">
    <property type="entry name" value="Prismane"/>
    <property type="match status" value="1"/>
</dbReference>
<gene>
    <name evidence="4" type="ORF">IAC76_07740</name>
</gene>
<dbReference type="GO" id="GO:0004601">
    <property type="term" value="F:peroxidase activity"/>
    <property type="evidence" value="ECO:0007669"/>
    <property type="project" value="TreeGrafter"/>
</dbReference>
<accession>A0A9D9DR42</accession>
<dbReference type="Gene3D" id="3.40.50.2030">
    <property type="match status" value="1"/>
</dbReference>
<reference evidence="4" key="2">
    <citation type="journal article" date="2021" name="PeerJ">
        <title>Extensive microbial diversity within the chicken gut microbiome revealed by metagenomics and culture.</title>
        <authorList>
            <person name="Gilroy R."/>
            <person name="Ravi A."/>
            <person name="Getino M."/>
            <person name="Pursley I."/>
            <person name="Horton D.L."/>
            <person name="Alikhan N.F."/>
            <person name="Baker D."/>
            <person name="Gharbi K."/>
            <person name="Hall N."/>
            <person name="Watson M."/>
            <person name="Adriaenssens E.M."/>
            <person name="Foster-Nyarko E."/>
            <person name="Jarju S."/>
            <person name="Secka A."/>
            <person name="Antonio M."/>
            <person name="Oren A."/>
            <person name="Chaudhuri R.R."/>
            <person name="La Ragione R."/>
            <person name="Hildebrand F."/>
            <person name="Pallen M.J."/>
        </authorList>
    </citation>
    <scope>NUCLEOTIDE SEQUENCE</scope>
    <source>
        <strain evidence="4">10192</strain>
    </source>
</reference>
<keyword evidence="1" id="KW-0479">Metal-binding</keyword>
<sequence>MFYNYGYDNSEYNECDARGACSIAPKVSSLQEVLIIILRQIAFYSLKLDEFGTDITFQTENTVKGIASIISTTDYTDEQLLNIVGKYYALLLKTKNEYIKQCKEKKKRHIELKTDLKITPQTNLTGIISQGERLFLEKYKKNSPQTKYITEILLFVIKTICINLIELANYDEKYQDASKSVLKGLNILNRSPDRVILVKNKIKELVDVNASLIERISKAQLKYFGPIHKKYVSRSTSSGKAILVSGNNMSNLFSLLEQLKDKQIDVYTHDDLLIAHTFENFARYNNLKGHYGDCSGNCILDFATFPGAILLTQNSYQNVEYLYRGRLFTTEDIQPKGVIKLEEDDYSKLIESAENAKGFAKGRKLPDIAAGYNESELELFADNLSKKFEEGKIEKIVIIGHTYKTYKQDAYFNKFFTMVPDNWQLISFSYDSKKDNCYCINLDNNLVMIYTVLKRIFKDIPITSENIVFFITKCDVSSISNMIYLKTLGAKNICMSNCRPRINPSISAVLRSTYGIKELTTPQDDIKSI</sequence>
<evidence type="ECO:0000256" key="1">
    <source>
        <dbReference type="ARBA" id="ARBA00022723"/>
    </source>
</evidence>
<evidence type="ECO:0008006" key="6">
    <source>
        <dbReference type="Google" id="ProtNLM"/>
    </source>
</evidence>
<dbReference type="GO" id="GO:0042542">
    <property type="term" value="P:response to hydrogen peroxide"/>
    <property type="evidence" value="ECO:0007669"/>
    <property type="project" value="TreeGrafter"/>
</dbReference>
<evidence type="ECO:0000313" key="5">
    <source>
        <dbReference type="Proteomes" id="UP000823632"/>
    </source>
</evidence>
<dbReference type="InterPro" id="IPR011254">
    <property type="entry name" value="Prismane-like_sf"/>
</dbReference>
<dbReference type="PANTHER" id="PTHR30109:SF0">
    <property type="entry name" value="HYDROXYLAMINE REDUCTASE"/>
    <property type="match status" value="1"/>
</dbReference>
<dbReference type="GO" id="GO:0050418">
    <property type="term" value="F:hydroxylamine reductase activity"/>
    <property type="evidence" value="ECO:0007669"/>
    <property type="project" value="TreeGrafter"/>
</dbReference>
<dbReference type="InterPro" id="IPR004137">
    <property type="entry name" value="HCP/CODH"/>
</dbReference>
<dbReference type="SUPFAM" id="SSF56821">
    <property type="entry name" value="Prismane protein-like"/>
    <property type="match status" value="1"/>
</dbReference>
<evidence type="ECO:0000313" key="4">
    <source>
        <dbReference type="EMBL" id="MBO8431263.1"/>
    </source>
</evidence>
<comment type="caution">
    <text evidence="4">The sequence shown here is derived from an EMBL/GenBank/DDBJ whole genome shotgun (WGS) entry which is preliminary data.</text>
</comment>
<evidence type="ECO:0000256" key="3">
    <source>
        <dbReference type="ARBA" id="ARBA00023014"/>
    </source>
</evidence>
<dbReference type="Gene3D" id="1.20.1270.20">
    <property type="match status" value="1"/>
</dbReference>
<keyword evidence="3" id="KW-0411">Iron-sulfur</keyword>
<dbReference type="PANTHER" id="PTHR30109">
    <property type="entry name" value="HYDROXYLAMINE REDUCTASE"/>
    <property type="match status" value="1"/>
</dbReference>